<proteinExistence type="predicted"/>
<evidence type="ECO:0000313" key="2">
    <source>
        <dbReference type="Proteomes" id="UP000031307"/>
    </source>
</evidence>
<dbReference type="PATRIC" id="fig|83552.4.peg.1102"/>
<name>A0A0C1C2A0_9BACT</name>
<gene>
    <name evidence="1" type="ORF">DB43_FW00010</name>
</gene>
<dbReference type="Proteomes" id="UP000031307">
    <property type="component" value="Unassembled WGS sequence"/>
</dbReference>
<reference evidence="1 2" key="1">
    <citation type="journal article" date="2014" name="Mol. Biol. Evol.">
        <title>Massive expansion of Ubiquitination-related gene families within the Chlamydiae.</title>
        <authorList>
            <person name="Domman D."/>
            <person name="Collingro A."/>
            <person name="Lagkouvardos I."/>
            <person name="Gehre L."/>
            <person name="Weinmaier T."/>
            <person name="Rattei T."/>
            <person name="Subtil A."/>
            <person name="Horn M."/>
        </authorList>
    </citation>
    <scope>NUCLEOTIDE SEQUENCE [LARGE SCALE GENOMIC DNA]</scope>
    <source>
        <strain evidence="1 2">OEW1</strain>
    </source>
</reference>
<dbReference type="EMBL" id="JSAM01000066">
    <property type="protein sequence ID" value="KIA77716.1"/>
    <property type="molecule type" value="Genomic_DNA"/>
</dbReference>
<comment type="caution">
    <text evidence="1">The sequence shown here is derived from an EMBL/GenBank/DDBJ whole genome shotgun (WGS) entry which is preliminary data.</text>
</comment>
<accession>A0A0C1C2A0</accession>
<evidence type="ECO:0000313" key="1">
    <source>
        <dbReference type="EMBL" id="KIA77716.1"/>
    </source>
</evidence>
<protein>
    <submittedName>
        <fullName evidence="1">Uncharacterized protein</fullName>
    </submittedName>
</protein>
<sequence length="55" mass="6275">MMRVGFNLVLESAFLKIGQHNVELIHIPSNPTPSHFQLHGHVHEKKTEKDCIQST</sequence>
<dbReference type="AlphaFoldDB" id="A0A0C1C2A0"/>
<organism evidence="1 2">
    <name type="scientific">Parachlamydia acanthamoebae</name>
    <dbReference type="NCBI Taxonomy" id="83552"/>
    <lineage>
        <taxon>Bacteria</taxon>
        <taxon>Pseudomonadati</taxon>
        <taxon>Chlamydiota</taxon>
        <taxon>Chlamydiia</taxon>
        <taxon>Parachlamydiales</taxon>
        <taxon>Parachlamydiaceae</taxon>
        <taxon>Parachlamydia</taxon>
    </lineage>
</organism>